<dbReference type="EMBL" id="JACGCI010000111">
    <property type="protein sequence ID" value="KAF6745051.1"/>
    <property type="molecule type" value="Genomic_DNA"/>
</dbReference>
<dbReference type="Proteomes" id="UP000521943">
    <property type="component" value="Unassembled WGS sequence"/>
</dbReference>
<accession>A0A8H6HFX9</accession>
<protein>
    <submittedName>
        <fullName evidence="1">Uncharacterized protein</fullName>
    </submittedName>
</protein>
<gene>
    <name evidence="1" type="ORF">DFP72DRAFT_60124</name>
</gene>
<organism evidence="1 2">
    <name type="scientific">Ephemerocybe angulata</name>
    <dbReference type="NCBI Taxonomy" id="980116"/>
    <lineage>
        <taxon>Eukaryota</taxon>
        <taxon>Fungi</taxon>
        <taxon>Dikarya</taxon>
        <taxon>Basidiomycota</taxon>
        <taxon>Agaricomycotina</taxon>
        <taxon>Agaricomycetes</taxon>
        <taxon>Agaricomycetidae</taxon>
        <taxon>Agaricales</taxon>
        <taxon>Agaricineae</taxon>
        <taxon>Psathyrellaceae</taxon>
        <taxon>Ephemerocybe</taxon>
    </lineage>
</organism>
<sequence length="357" mass="39141">MVSTSLFSANLINHFSPSHDPSSVDLHRRDTAPDAIAPALLNSNHIFTLTGTSDISELAHDYYPSTTPNLNTNEGDVRIASVSTSFYPGWQSSGSDLVISSSDRVLFYFTSCTINQVSSAIVPSILRFSVVPGGGIEKAGIIPVPTSAAVLNIVFHTIYGTSCAQNFPSTDDLVRAVDALPNLGVRAGALVRPDTPTFSVLQSHAPVRPMDIYALAAHHDIVELAIASSTHLLSFPLYKIGDELSVRIGATYLKRLFHLHMRWKDSVKYLLQKIPPLHSPRRSCGFEDQEKVARMWALGTTLIIGELDWSEISPRGIKNVYEPLSDNLPCSDCQEMLKKRIQEVVTELVAIKTMIEV</sequence>
<evidence type="ECO:0000313" key="1">
    <source>
        <dbReference type="EMBL" id="KAF6745051.1"/>
    </source>
</evidence>
<dbReference type="OrthoDB" id="3265815at2759"/>
<dbReference type="AlphaFoldDB" id="A0A8H6HFX9"/>
<evidence type="ECO:0000313" key="2">
    <source>
        <dbReference type="Proteomes" id="UP000521943"/>
    </source>
</evidence>
<name>A0A8H6HFX9_9AGAR</name>
<proteinExistence type="predicted"/>
<reference evidence="1 2" key="1">
    <citation type="submission" date="2020-07" db="EMBL/GenBank/DDBJ databases">
        <title>Comparative genomics of pyrophilous fungi reveals a link between fire events and developmental genes.</title>
        <authorList>
            <consortium name="DOE Joint Genome Institute"/>
            <person name="Steindorff A.S."/>
            <person name="Carver A."/>
            <person name="Calhoun S."/>
            <person name="Stillman K."/>
            <person name="Liu H."/>
            <person name="Lipzen A."/>
            <person name="Pangilinan J."/>
            <person name="Labutti K."/>
            <person name="Bruns T.D."/>
            <person name="Grigoriev I.V."/>
        </authorList>
    </citation>
    <scope>NUCLEOTIDE SEQUENCE [LARGE SCALE GENOMIC DNA]</scope>
    <source>
        <strain evidence="1 2">CBS 144469</strain>
    </source>
</reference>
<comment type="caution">
    <text evidence="1">The sequence shown here is derived from an EMBL/GenBank/DDBJ whole genome shotgun (WGS) entry which is preliminary data.</text>
</comment>
<keyword evidence="2" id="KW-1185">Reference proteome</keyword>